<sequence length="329" mass="34451">MLCAFCAPLAATAASAASDASASPVGAASAAHYPGKPVTVVVPFPPGGATDVIARLVAEKMAAQWKQAVIIRNQPGAGTTLAAEQMSRTSPDGYTLFMTTASHTISASLYARLNYDPIKDFTPISLSATIPLVLVTANGVPVKDLKSLIAYGKQQPNGLTMASSGNGTPGHLTGAMFTERTGVRLVHIPYRGDTPMLTDLVGGQVQMAFVTLSAALPHIKAGKLRAIALAHGKRVAAIQDVPTMAEAGLPDFHFATWFGMFAPAGLDPAIRARIHEAMHTAVADPALNRQLVDMGAEVNNSTPQEFQAFIADELKNWNEGVRLSGARVD</sequence>
<dbReference type="Proteomes" id="UP000194139">
    <property type="component" value="Chromosome"/>
</dbReference>
<keyword evidence="2" id="KW-0732">Signal</keyword>
<evidence type="ECO:0000313" key="3">
    <source>
        <dbReference type="EMBL" id="ARP87864.1"/>
    </source>
</evidence>
<dbReference type="PANTHER" id="PTHR42928:SF5">
    <property type="entry name" value="BLR1237 PROTEIN"/>
    <property type="match status" value="1"/>
</dbReference>
<dbReference type="PANTHER" id="PTHR42928">
    <property type="entry name" value="TRICARBOXYLATE-BINDING PROTEIN"/>
    <property type="match status" value="1"/>
</dbReference>
<dbReference type="EMBL" id="CP021109">
    <property type="protein sequence ID" value="ARP87864.1"/>
    <property type="molecule type" value="Genomic_DNA"/>
</dbReference>
<dbReference type="PIRSF" id="PIRSF017082">
    <property type="entry name" value="YflP"/>
    <property type="match status" value="1"/>
</dbReference>
<gene>
    <name evidence="3" type="ORF">CAL13_17830</name>
</gene>
<comment type="similarity">
    <text evidence="1">Belongs to the UPF0065 (bug) family.</text>
</comment>
<evidence type="ECO:0000313" key="4">
    <source>
        <dbReference type="Proteomes" id="UP000194139"/>
    </source>
</evidence>
<evidence type="ECO:0000256" key="1">
    <source>
        <dbReference type="ARBA" id="ARBA00006987"/>
    </source>
</evidence>
<keyword evidence="4" id="KW-1185">Reference proteome</keyword>
<dbReference type="InterPro" id="IPR042100">
    <property type="entry name" value="Bug_dom1"/>
</dbReference>
<dbReference type="Gene3D" id="3.40.190.10">
    <property type="entry name" value="Periplasmic binding protein-like II"/>
    <property type="match status" value="1"/>
</dbReference>
<proteinExistence type="inferred from homology"/>
<evidence type="ECO:0000256" key="2">
    <source>
        <dbReference type="SAM" id="SignalP"/>
    </source>
</evidence>
<dbReference type="AlphaFoldDB" id="A0A1W6Z3Z7"/>
<feature type="signal peptide" evidence="2">
    <location>
        <begin position="1"/>
        <end position="22"/>
    </location>
</feature>
<dbReference type="OrthoDB" id="8892216at2"/>
<dbReference type="Pfam" id="PF03401">
    <property type="entry name" value="TctC"/>
    <property type="match status" value="1"/>
</dbReference>
<protein>
    <submittedName>
        <fullName evidence="3">MFS transporter</fullName>
    </submittedName>
</protein>
<accession>A0A1W6Z3Z7</accession>
<dbReference type="CDD" id="cd13578">
    <property type="entry name" value="PBP2_Bug27"/>
    <property type="match status" value="1"/>
</dbReference>
<reference evidence="3 4" key="1">
    <citation type="submission" date="2017-05" db="EMBL/GenBank/DDBJ databases">
        <title>Complete and WGS of Bordetella genogroups.</title>
        <authorList>
            <person name="Spilker T."/>
            <person name="LiPuma J."/>
        </authorList>
    </citation>
    <scope>NUCLEOTIDE SEQUENCE [LARGE SCALE GENOMIC DNA]</scope>
    <source>
        <strain evidence="3 4">AU17164</strain>
    </source>
</reference>
<dbReference type="Gene3D" id="3.40.190.150">
    <property type="entry name" value="Bordetella uptake gene, domain 1"/>
    <property type="match status" value="1"/>
</dbReference>
<dbReference type="InterPro" id="IPR005064">
    <property type="entry name" value="BUG"/>
</dbReference>
<name>A0A1W6Z3Z7_9BORD</name>
<dbReference type="SUPFAM" id="SSF53850">
    <property type="entry name" value="Periplasmic binding protein-like II"/>
    <property type="match status" value="1"/>
</dbReference>
<feature type="chain" id="PRO_5013207352" evidence="2">
    <location>
        <begin position="23"/>
        <end position="329"/>
    </location>
</feature>
<organism evidence="3 4">
    <name type="scientific">Bordetella genomosp. 9</name>
    <dbReference type="NCBI Taxonomy" id="1416803"/>
    <lineage>
        <taxon>Bacteria</taxon>
        <taxon>Pseudomonadati</taxon>
        <taxon>Pseudomonadota</taxon>
        <taxon>Betaproteobacteria</taxon>
        <taxon>Burkholderiales</taxon>
        <taxon>Alcaligenaceae</taxon>
        <taxon>Bordetella</taxon>
    </lineage>
</organism>